<keyword evidence="2 7" id="KW-0349">Heme</keyword>
<dbReference type="GO" id="GO:0020037">
    <property type="term" value="F:heme binding"/>
    <property type="evidence" value="ECO:0007669"/>
    <property type="project" value="InterPro"/>
</dbReference>
<dbReference type="GO" id="GO:0004508">
    <property type="term" value="F:steroid 17-alpha-monooxygenase activity"/>
    <property type="evidence" value="ECO:0007669"/>
    <property type="project" value="TreeGrafter"/>
</dbReference>
<evidence type="ECO:0000256" key="4">
    <source>
        <dbReference type="ARBA" id="ARBA00023002"/>
    </source>
</evidence>
<dbReference type="EnsemblMetazoa" id="XM_028662784.1">
    <property type="protein sequence ID" value="XP_028518585.1"/>
    <property type="gene ID" value="LOC110251073"/>
</dbReference>
<dbReference type="InterPro" id="IPR001128">
    <property type="entry name" value="Cyt_P450"/>
</dbReference>
<dbReference type="GO" id="GO:0005506">
    <property type="term" value="F:iron ion binding"/>
    <property type="evidence" value="ECO:0007669"/>
    <property type="project" value="InterPro"/>
</dbReference>
<protein>
    <recommendedName>
        <fullName evidence="11">Cytochrome P450</fullName>
    </recommendedName>
</protein>
<dbReference type="RefSeq" id="XP_028518585.1">
    <property type="nucleotide sequence ID" value="XM_028662784.1"/>
</dbReference>
<comment type="similarity">
    <text evidence="1 8">Belongs to the cytochrome P450 family.</text>
</comment>
<dbReference type="OMA" id="PRDESTW"/>
<dbReference type="Gene3D" id="1.10.630.10">
    <property type="entry name" value="Cytochrome P450"/>
    <property type="match status" value="1"/>
</dbReference>
<evidence type="ECO:0000256" key="1">
    <source>
        <dbReference type="ARBA" id="ARBA00010617"/>
    </source>
</evidence>
<sequence length="115" mass="12985">MGQSTTVFINAWAIHLDEKEWEDPHAFNPERFLDDEGKLIQVAGMKSLLPFGAGRRVCVGEALAKQELFIAIARLLHQFKIEPEVPGSAPSRHGALTNSRVIYPEPFKVRFKSRQ</sequence>
<keyword evidence="3 7" id="KW-0479">Metal-binding</keyword>
<dbReference type="PANTHER" id="PTHR24289:SF1">
    <property type="entry name" value="STEROID 17-ALPHA-HYDROXYLASE_17,20 LYASE"/>
    <property type="match status" value="1"/>
</dbReference>
<organism evidence="9 10">
    <name type="scientific">Exaiptasia diaphana</name>
    <name type="common">Tropical sea anemone</name>
    <name type="synonym">Aiptasia pulchella</name>
    <dbReference type="NCBI Taxonomy" id="2652724"/>
    <lineage>
        <taxon>Eukaryota</taxon>
        <taxon>Metazoa</taxon>
        <taxon>Cnidaria</taxon>
        <taxon>Anthozoa</taxon>
        <taxon>Hexacorallia</taxon>
        <taxon>Actiniaria</taxon>
        <taxon>Aiptasiidae</taxon>
        <taxon>Exaiptasia</taxon>
    </lineage>
</organism>
<evidence type="ECO:0000256" key="8">
    <source>
        <dbReference type="RuleBase" id="RU000461"/>
    </source>
</evidence>
<dbReference type="PRINTS" id="PR00463">
    <property type="entry name" value="EP450I"/>
</dbReference>
<evidence type="ECO:0000313" key="10">
    <source>
        <dbReference type="Proteomes" id="UP000887567"/>
    </source>
</evidence>
<dbReference type="Proteomes" id="UP000887567">
    <property type="component" value="Unplaced"/>
</dbReference>
<dbReference type="OrthoDB" id="6141508at2759"/>
<dbReference type="GeneID" id="110251073"/>
<dbReference type="InterPro" id="IPR017972">
    <property type="entry name" value="Cyt_P450_CS"/>
</dbReference>
<dbReference type="PRINTS" id="PR00385">
    <property type="entry name" value="P450"/>
</dbReference>
<evidence type="ECO:0000256" key="5">
    <source>
        <dbReference type="ARBA" id="ARBA00023004"/>
    </source>
</evidence>
<dbReference type="InterPro" id="IPR036396">
    <property type="entry name" value="Cyt_P450_sf"/>
</dbReference>
<evidence type="ECO:0000256" key="3">
    <source>
        <dbReference type="ARBA" id="ARBA00022723"/>
    </source>
</evidence>
<feature type="binding site" description="axial binding residue" evidence="7">
    <location>
        <position position="58"/>
    </location>
    <ligand>
        <name>heme</name>
        <dbReference type="ChEBI" id="CHEBI:30413"/>
    </ligand>
    <ligandPart>
        <name>Fe</name>
        <dbReference type="ChEBI" id="CHEBI:18248"/>
    </ligandPart>
</feature>
<dbReference type="KEGG" id="epa:110251073"/>
<accession>A0A913YSY2</accession>
<dbReference type="GO" id="GO:0042446">
    <property type="term" value="P:hormone biosynthetic process"/>
    <property type="evidence" value="ECO:0007669"/>
    <property type="project" value="TreeGrafter"/>
</dbReference>
<name>A0A913YSY2_EXADI</name>
<evidence type="ECO:0000256" key="7">
    <source>
        <dbReference type="PIRSR" id="PIRSR602401-1"/>
    </source>
</evidence>
<keyword evidence="6 8" id="KW-0503">Monooxygenase</keyword>
<dbReference type="PANTHER" id="PTHR24289">
    <property type="entry name" value="STEROID 17-ALPHA-HYDROXYLASE/17,20 LYASE"/>
    <property type="match status" value="1"/>
</dbReference>
<dbReference type="PROSITE" id="PS00086">
    <property type="entry name" value="CYTOCHROME_P450"/>
    <property type="match status" value="1"/>
</dbReference>
<evidence type="ECO:0000256" key="6">
    <source>
        <dbReference type="ARBA" id="ARBA00023033"/>
    </source>
</evidence>
<keyword evidence="10" id="KW-1185">Reference proteome</keyword>
<reference evidence="9" key="1">
    <citation type="submission" date="2022-11" db="UniProtKB">
        <authorList>
            <consortium name="EnsemblMetazoa"/>
        </authorList>
    </citation>
    <scope>IDENTIFICATION</scope>
</reference>
<keyword evidence="4 8" id="KW-0560">Oxidoreductase</keyword>
<evidence type="ECO:0008006" key="11">
    <source>
        <dbReference type="Google" id="ProtNLM"/>
    </source>
</evidence>
<dbReference type="AlphaFoldDB" id="A0A913YSY2"/>
<evidence type="ECO:0000256" key="2">
    <source>
        <dbReference type="ARBA" id="ARBA00022617"/>
    </source>
</evidence>
<dbReference type="SUPFAM" id="SSF48264">
    <property type="entry name" value="Cytochrome P450"/>
    <property type="match status" value="1"/>
</dbReference>
<comment type="cofactor">
    <cofactor evidence="7">
        <name>heme</name>
        <dbReference type="ChEBI" id="CHEBI:30413"/>
    </cofactor>
</comment>
<dbReference type="InterPro" id="IPR002401">
    <property type="entry name" value="Cyt_P450_E_grp-I"/>
</dbReference>
<dbReference type="Pfam" id="PF00067">
    <property type="entry name" value="p450"/>
    <property type="match status" value="1"/>
</dbReference>
<keyword evidence="5 7" id="KW-0408">Iron</keyword>
<evidence type="ECO:0000313" key="9">
    <source>
        <dbReference type="EnsemblMetazoa" id="XP_028518585.1"/>
    </source>
</evidence>
<proteinExistence type="inferred from homology"/>
<dbReference type="GO" id="GO:0042448">
    <property type="term" value="P:progesterone metabolic process"/>
    <property type="evidence" value="ECO:0007669"/>
    <property type="project" value="TreeGrafter"/>
</dbReference>